<keyword evidence="3" id="KW-0804">Transcription</keyword>
<dbReference type="GO" id="GO:0097367">
    <property type="term" value="F:carbohydrate derivative binding"/>
    <property type="evidence" value="ECO:0007669"/>
    <property type="project" value="InterPro"/>
</dbReference>
<dbReference type="SUPFAM" id="SSF53697">
    <property type="entry name" value="SIS domain"/>
    <property type="match status" value="1"/>
</dbReference>
<dbReference type="PANTHER" id="PTHR30514">
    <property type="entry name" value="GLUCOKINASE"/>
    <property type="match status" value="1"/>
</dbReference>
<feature type="domain" description="HTH rpiR-type" evidence="4">
    <location>
        <begin position="8"/>
        <end position="84"/>
    </location>
</feature>
<organism evidence="6 7">
    <name type="scientific">Paenibacillus tyrfis</name>
    <dbReference type="NCBI Taxonomy" id="1501230"/>
    <lineage>
        <taxon>Bacteria</taxon>
        <taxon>Bacillati</taxon>
        <taxon>Bacillota</taxon>
        <taxon>Bacilli</taxon>
        <taxon>Bacillales</taxon>
        <taxon>Paenibacillaceae</taxon>
        <taxon>Paenibacillus</taxon>
    </lineage>
</organism>
<reference evidence="6 7" key="1">
    <citation type="submission" date="2014-06" db="EMBL/GenBank/DDBJ databases">
        <title>Draft genome sequence of Paenibacillus sp. MSt1.</title>
        <authorList>
            <person name="Aw Y.K."/>
            <person name="Ong K.S."/>
            <person name="Gan H.M."/>
            <person name="Lee S.M."/>
        </authorList>
    </citation>
    <scope>NUCLEOTIDE SEQUENCE [LARGE SCALE GENOMIC DNA]</scope>
    <source>
        <strain evidence="6 7">MSt1</strain>
    </source>
</reference>
<dbReference type="eggNOG" id="COG1737">
    <property type="taxonomic scope" value="Bacteria"/>
</dbReference>
<dbReference type="PROSITE" id="PS51464">
    <property type="entry name" value="SIS"/>
    <property type="match status" value="1"/>
</dbReference>
<gene>
    <name evidence="6" type="ORF">ET33_09615</name>
</gene>
<dbReference type="PROSITE" id="PS51071">
    <property type="entry name" value="HTH_RPIR"/>
    <property type="match status" value="1"/>
</dbReference>
<dbReference type="InterPro" id="IPR035472">
    <property type="entry name" value="RpiR-like_SIS"/>
</dbReference>
<feature type="domain" description="SIS" evidence="5">
    <location>
        <begin position="128"/>
        <end position="268"/>
    </location>
</feature>
<evidence type="ECO:0000259" key="4">
    <source>
        <dbReference type="PROSITE" id="PS51071"/>
    </source>
</evidence>
<dbReference type="GO" id="GO:0003700">
    <property type="term" value="F:DNA-binding transcription factor activity"/>
    <property type="evidence" value="ECO:0007669"/>
    <property type="project" value="InterPro"/>
</dbReference>
<sequence>MNKQSIGAKALLWIESNYNSLTKAEKKVADVVLQDKEKVVYSSVTDLAEMAATGETTVLRFCRKLGFRGYQEFKMAVAQDLVSPSENVHGAIDENDKISEISQKITSSNSQALKDTMSLLQEKELQKTVDALLSKKRIFFFGVGSSGVTAMDAQHRFMRLGFQAFCANDAHIITMNCALTGPDDVVVGISTSGSTKDLVDAIRIANENGATIVCLTNHARSPITQYADAVLLASSKETPLQGGAFASKLAQIHVLDILSTIVALRRKAEAFQAIEKTAKSVVDKLY</sequence>
<keyword evidence="2" id="KW-0238">DNA-binding</keyword>
<dbReference type="EMBL" id="JNVM01000016">
    <property type="protein sequence ID" value="KEQ24522.1"/>
    <property type="molecule type" value="Genomic_DNA"/>
</dbReference>
<evidence type="ECO:0000313" key="6">
    <source>
        <dbReference type="EMBL" id="KEQ24522.1"/>
    </source>
</evidence>
<comment type="caution">
    <text evidence="6">The sequence shown here is derived from an EMBL/GenBank/DDBJ whole genome shotgun (WGS) entry which is preliminary data.</text>
</comment>
<dbReference type="AlphaFoldDB" id="A0A081P1E9"/>
<evidence type="ECO:0000259" key="5">
    <source>
        <dbReference type="PROSITE" id="PS51464"/>
    </source>
</evidence>
<dbReference type="SUPFAM" id="SSF46689">
    <property type="entry name" value="Homeodomain-like"/>
    <property type="match status" value="1"/>
</dbReference>
<dbReference type="Pfam" id="PF01380">
    <property type="entry name" value="SIS"/>
    <property type="match status" value="1"/>
</dbReference>
<dbReference type="Proteomes" id="UP000028123">
    <property type="component" value="Unassembled WGS sequence"/>
</dbReference>
<dbReference type="InterPro" id="IPR000281">
    <property type="entry name" value="HTH_RpiR"/>
</dbReference>
<evidence type="ECO:0000313" key="7">
    <source>
        <dbReference type="Proteomes" id="UP000028123"/>
    </source>
</evidence>
<dbReference type="InterPro" id="IPR046348">
    <property type="entry name" value="SIS_dom_sf"/>
</dbReference>
<keyword evidence="7" id="KW-1185">Reference proteome</keyword>
<dbReference type="RefSeq" id="WP_036685868.1">
    <property type="nucleotide sequence ID" value="NZ_FYEP01000011.1"/>
</dbReference>
<name>A0A081P1E9_9BACL</name>
<protein>
    <submittedName>
        <fullName evidence="6">Transcriptional regulator</fullName>
    </submittedName>
</protein>
<evidence type="ECO:0000256" key="2">
    <source>
        <dbReference type="ARBA" id="ARBA00023125"/>
    </source>
</evidence>
<dbReference type="InterPro" id="IPR047640">
    <property type="entry name" value="RpiR-like"/>
</dbReference>
<keyword evidence="1" id="KW-0805">Transcription regulation</keyword>
<dbReference type="GO" id="GO:1901135">
    <property type="term" value="P:carbohydrate derivative metabolic process"/>
    <property type="evidence" value="ECO:0007669"/>
    <property type="project" value="InterPro"/>
</dbReference>
<dbReference type="InterPro" id="IPR001347">
    <property type="entry name" value="SIS_dom"/>
</dbReference>
<dbReference type="Pfam" id="PF01418">
    <property type="entry name" value="HTH_6"/>
    <property type="match status" value="1"/>
</dbReference>
<dbReference type="InterPro" id="IPR036388">
    <property type="entry name" value="WH-like_DNA-bd_sf"/>
</dbReference>
<dbReference type="OrthoDB" id="3684496at2"/>
<evidence type="ECO:0000256" key="3">
    <source>
        <dbReference type="ARBA" id="ARBA00023163"/>
    </source>
</evidence>
<accession>A0A081P1E9</accession>
<dbReference type="CDD" id="cd05013">
    <property type="entry name" value="SIS_RpiR"/>
    <property type="match status" value="1"/>
</dbReference>
<dbReference type="PANTHER" id="PTHR30514:SF1">
    <property type="entry name" value="HTH-TYPE TRANSCRIPTIONAL REGULATOR HEXR-RELATED"/>
    <property type="match status" value="1"/>
</dbReference>
<evidence type="ECO:0000256" key="1">
    <source>
        <dbReference type="ARBA" id="ARBA00023015"/>
    </source>
</evidence>
<dbReference type="InterPro" id="IPR009057">
    <property type="entry name" value="Homeodomain-like_sf"/>
</dbReference>
<dbReference type="GO" id="GO:0003677">
    <property type="term" value="F:DNA binding"/>
    <property type="evidence" value="ECO:0007669"/>
    <property type="project" value="UniProtKB-KW"/>
</dbReference>
<proteinExistence type="predicted"/>
<dbReference type="Gene3D" id="1.10.10.10">
    <property type="entry name" value="Winged helix-like DNA-binding domain superfamily/Winged helix DNA-binding domain"/>
    <property type="match status" value="1"/>
</dbReference>
<dbReference type="Gene3D" id="3.40.50.10490">
    <property type="entry name" value="Glucose-6-phosphate isomerase like protein, domain 1"/>
    <property type="match status" value="1"/>
</dbReference>